<evidence type="ECO:0000259" key="11">
    <source>
        <dbReference type="Pfam" id="PF07885"/>
    </source>
</evidence>
<keyword evidence="13" id="KW-1185">Reference proteome</keyword>
<sequence length="675" mass="76903">MNDPGLDSTIGQEATEVDGHIDNRETGSTDRPELGWADETRVRDGDVAESLRPARWWIASTAIPLTAGTLGPMANAFSICSLTQDWTYRLPPNGGSPEDIPDQSWVIAVNAISLAFALIANFALLMNMARRIRFSVSQPIIIVGWYIASIMLICLLAIFKSYNDSKVGVLTQAYYYGILAAAIYFAISSLLLITVYGAYKGHYEKEFNLTTSQRTLMLQTIIFLVYLLAGAAVYAHIEKWRYLDAIYWADFTLLTIGIGDFAPSTHLGRGLLFPFAMGGLLIIGLIIGSIRSLMLQKGSQKLAGRITEKTRRALLKRVLAGHKHPLSFSPNANEDGSEDEVERRRREFLAMRQVRRIAELEQKWISLVISLTVWMMFWLLGGVAFWRSERDRGWTYFQALYFSYTSLLTIGYGDIYPVNNWAKPFFVFWSLLAVPTVTIFISNLGDTIVRGIRNATLYLGELTILPGEQSYMERFKNLLRFAIGERGPGDTDEERQQENSEPNRERTRIVEQAESVMEQEELQEEEEAREKGDIRGENIHHYQYLLMHEIRKLFGYVNSEPPKRFSYEEWAYYLKLLGEDESIATYHRAPPLEADVTSTQQTDYSEGGDEGQGKTPKWSWMGSRSPLMGDKEEAEWLLEAMSERLEKELKKQRDETQSRMRSSKADGRKSQEKSE</sequence>
<dbReference type="OrthoDB" id="297496at2759"/>
<gene>
    <name evidence="12" type="ORF">PVAR5_0977</name>
</gene>
<feature type="transmembrane region" description="Helical" evidence="10">
    <location>
        <begin position="216"/>
        <end position="237"/>
    </location>
</feature>
<dbReference type="Pfam" id="PF07885">
    <property type="entry name" value="Ion_trans_2"/>
    <property type="match status" value="2"/>
</dbReference>
<keyword evidence="4 10" id="KW-1133">Transmembrane helix</keyword>
<feature type="domain" description="Potassium channel" evidence="11">
    <location>
        <begin position="222"/>
        <end position="294"/>
    </location>
</feature>
<keyword evidence="2 8" id="KW-0813">Transport</keyword>
<evidence type="ECO:0000313" key="12">
    <source>
        <dbReference type="EMBL" id="GAD92386.1"/>
    </source>
</evidence>
<dbReference type="EMBL" id="BAUL01000023">
    <property type="protein sequence ID" value="GAD92386.1"/>
    <property type="molecule type" value="Genomic_DNA"/>
</dbReference>
<feature type="transmembrane region" description="Helical" evidence="10">
    <location>
        <begin position="105"/>
        <end position="128"/>
    </location>
</feature>
<feature type="transmembrane region" description="Helical" evidence="10">
    <location>
        <begin position="271"/>
        <end position="290"/>
    </location>
</feature>
<dbReference type="InterPro" id="IPR003280">
    <property type="entry name" value="2pore_dom_K_chnl"/>
</dbReference>
<dbReference type="InterPro" id="IPR013099">
    <property type="entry name" value="K_chnl_dom"/>
</dbReference>
<dbReference type="GO" id="GO:0005886">
    <property type="term" value="C:plasma membrane"/>
    <property type="evidence" value="ECO:0007669"/>
    <property type="project" value="TreeGrafter"/>
</dbReference>
<feature type="transmembrane region" description="Helical" evidence="10">
    <location>
        <begin position="364"/>
        <end position="387"/>
    </location>
</feature>
<feature type="region of interest" description="Disordered" evidence="9">
    <location>
        <begin position="1"/>
        <end position="38"/>
    </location>
</feature>
<evidence type="ECO:0000256" key="10">
    <source>
        <dbReference type="SAM" id="Phobius"/>
    </source>
</evidence>
<feature type="domain" description="Potassium channel" evidence="11">
    <location>
        <begin position="374"/>
        <end position="449"/>
    </location>
</feature>
<feature type="region of interest" description="Disordered" evidence="9">
    <location>
        <begin position="485"/>
        <end position="507"/>
    </location>
</feature>
<dbReference type="PANTHER" id="PTHR11003:SF301">
    <property type="entry name" value="POTASSIUM CHANNEL PROTEIN"/>
    <property type="match status" value="1"/>
</dbReference>
<evidence type="ECO:0000256" key="1">
    <source>
        <dbReference type="ARBA" id="ARBA00004141"/>
    </source>
</evidence>
<keyword evidence="7 8" id="KW-0407">Ion channel</keyword>
<comment type="similarity">
    <text evidence="8">Belongs to the two pore domain potassium channel (TC 1.A.1.8) family.</text>
</comment>
<accession>V5FRX3</accession>
<keyword evidence="3 8" id="KW-0812">Transmembrane</keyword>
<feature type="compositionally biased region" description="Basic and acidic residues" evidence="9">
    <location>
        <begin position="494"/>
        <end position="507"/>
    </location>
</feature>
<proteinExistence type="inferred from homology"/>
<dbReference type="InParanoid" id="V5FRX3"/>
<evidence type="ECO:0000256" key="3">
    <source>
        <dbReference type="ARBA" id="ARBA00022692"/>
    </source>
</evidence>
<evidence type="ECO:0000256" key="9">
    <source>
        <dbReference type="SAM" id="MobiDB-lite"/>
    </source>
</evidence>
<dbReference type="FunCoup" id="V5FRX3">
    <property type="interactions" value="21"/>
</dbReference>
<feature type="transmembrane region" description="Helical" evidence="10">
    <location>
        <begin position="425"/>
        <end position="445"/>
    </location>
</feature>
<evidence type="ECO:0000256" key="8">
    <source>
        <dbReference type="RuleBase" id="RU003857"/>
    </source>
</evidence>
<dbReference type="SUPFAM" id="SSF81324">
    <property type="entry name" value="Voltage-gated potassium channels"/>
    <property type="match status" value="2"/>
</dbReference>
<evidence type="ECO:0000256" key="7">
    <source>
        <dbReference type="ARBA" id="ARBA00023303"/>
    </source>
</evidence>
<keyword evidence="6 10" id="KW-0472">Membrane</keyword>
<evidence type="ECO:0000256" key="6">
    <source>
        <dbReference type="ARBA" id="ARBA00023136"/>
    </source>
</evidence>
<feature type="transmembrane region" description="Helical" evidence="10">
    <location>
        <begin position="140"/>
        <end position="162"/>
    </location>
</feature>
<dbReference type="eggNOG" id="KOG1418">
    <property type="taxonomic scope" value="Eukaryota"/>
</dbReference>
<dbReference type="AlphaFoldDB" id="V5FRX3"/>
<dbReference type="HOGENOM" id="CLU_013394_0_0_1"/>
<feature type="transmembrane region" description="Helical" evidence="10">
    <location>
        <begin position="174"/>
        <end position="196"/>
    </location>
</feature>
<comment type="subcellular location">
    <subcellularLocation>
        <location evidence="1">Membrane</location>
        <topology evidence="1">Multi-pass membrane protein</topology>
    </subcellularLocation>
</comment>
<dbReference type="GO" id="GO:0022841">
    <property type="term" value="F:potassium ion leak channel activity"/>
    <property type="evidence" value="ECO:0007669"/>
    <property type="project" value="TreeGrafter"/>
</dbReference>
<dbReference type="Gene3D" id="1.10.287.70">
    <property type="match status" value="2"/>
</dbReference>
<dbReference type="GO" id="GO:0015271">
    <property type="term" value="F:outward rectifier potassium channel activity"/>
    <property type="evidence" value="ECO:0007669"/>
    <property type="project" value="TreeGrafter"/>
</dbReference>
<evidence type="ECO:0000256" key="2">
    <source>
        <dbReference type="ARBA" id="ARBA00022448"/>
    </source>
</evidence>
<name>V5FRX3_BYSSN</name>
<keyword evidence="5 8" id="KW-0406">Ion transport</keyword>
<organism evidence="12 13">
    <name type="scientific">Byssochlamys spectabilis (strain No. 5 / NBRC 109023)</name>
    <name type="common">Paecilomyces variotii</name>
    <dbReference type="NCBI Taxonomy" id="1356009"/>
    <lineage>
        <taxon>Eukaryota</taxon>
        <taxon>Fungi</taxon>
        <taxon>Dikarya</taxon>
        <taxon>Ascomycota</taxon>
        <taxon>Pezizomycotina</taxon>
        <taxon>Eurotiomycetes</taxon>
        <taxon>Eurotiomycetidae</taxon>
        <taxon>Eurotiales</taxon>
        <taxon>Thermoascaceae</taxon>
        <taxon>Paecilomyces</taxon>
    </lineage>
</organism>
<dbReference type="PANTHER" id="PTHR11003">
    <property type="entry name" value="POTASSIUM CHANNEL, SUBFAMILY K"/>
    <property type="match status" value="1"/>
</dbReference>
<evidence type="ECO:0000313" key="13">
    <source>
        <dbReference type="Proteomes" id="UP000018001"/>
    </source>
</evidence>
<feature type="compositionally biased region" description="Basic and acidic residues" evidence="9">
    <location>
        <begin position="17"/>
        <end position="38"/>
    </location>
</feature>
<reference evidence="13" key="1">
    <citation type="journal article" date="2014" name="Genome Announc.">
        <title>Draft genome sequence of the formaldehyde-resistant fungus Byssochlamys spectabilis No. 5 (anamorph Paecilomyces variotii No. 5) (NBRC109023).</title>
        <authorList>
            <person name="Oka T."/>
            <person name="Ekino K."/>
            <person name="Fukuda K."/>
            <person name="Nomura Y."/>
        </authorList>
    </citation>
    <scope>NUCLEOTIDE SEQUENCE [LARGE SCALE GENOMIC DNA]</scope>
    <source>
        <strain evidence="13">No. 5 / NBRC 109023</strain>
    </source>
</reference>
<protein>
    <submittedName>
        <fullName evidence="12">Potassium channel, putative</fullName>
    </submittedName>
</protein>
<dbReference type="GO" id="GO:0030322">
    <property type="term" value="P:stabilization of membrane potential"/>
    <property type="evidence" value="ECO:0007669"/>
    <property type="project" value="TreeGrafter"/>
</dbReference>
<feature type="transmembrane region" description="Helical" evidence="10">
    <location>
        <begin position="393"/>
        <end position="413"/>
    </location>
</feature>
<evidence type="ECO:0000256" key="5">
    <source>
        <dbReference type="ARBA" id="ARBA00023065"/>
    </source>
</evidence>
<dbReference type="PRINTS" id="PR01333">
    <property type="entry name" value="2POREKCHANEL"/>
</dbReference>
<feature type="region of interest" description="Disordered" evidence="9">
    <location>
        <begin position="595"/>
        <end position="626"/>
    </location>
</feature>
<comment type="caution">
    <text evidence="12">The sequence shown here is derived from an EMBL/GenBank/DDBJ whole genome shotgun (WGS) entry which is preliminary data.</text>
</comment>
<evidence type="ECO:0000256" key="4">
    <source>
        <dbReference type="ARBA" id="ARBA00022989"/>
    </source>
</evidence>
<feature type="region of interest" description="Disordered" evidence="9">
    <location>
        <begin position="647"/>
        <end position="675"/>
    </location>
</feature>
<dbReference type="Proteomes" id="UP000018001">
    <property type="component" value="Unassembled WGS sequence"/>
</dbReference>